<organism evidence="2 3">
    <name type="scientific">Asparagus officinalis</name>
    <name type="common">Garden asparagus</name>
    <dbReference type="NCBI Taxonomy" id="4686"/>
    <lineage>
        <taxon>Eukaryota</taxon>
        <taxon>Viridiplantae</taxon>
        <taxon>Streptophyta</taxon>
        <taxon>Embryophyta</taxon>
        <taxon>Tracheophyta</taxon>
        <taxon>Spermatophyta</taxon>
        <taxon>Magnoliopsida</taxon>
        <taxon>Liliopsida</taxon>
        <taxon>Asparagales</taxon>
        <taxon>Asparagaceae</taxon>
        <taxon>Asparagoideae</taxon>
        <taxon>Asparagus</taxon>
    </lineage>
</organism>
<evidence type="ECO:0000256" key="1">
    <source>
        <dbReference type="SAM" id="MobiDB-lite"/>
    </source>
</evidence>
<evidence type="ECO:0000313" key="3">
    <source>
        <dbReference type="Proteomes" id="UP000243459"/>
    </source>
</evidence>
<accession>A0A5P1FFC8</accession>
<dbReference type="AlphaFoldDB" id="A0A5P1FFC8"/>
<keyword evidence="3" id="KW-1185">Reference proteome</keyword>
<dbReference type="Gramene" id="ONK76812">
    <property type="protein sequence ID" value="ONK76812"/>
    <property type="gene ID" value="A4U43_C02F90"/>
</dbReference>
<dbReference type="EMBL" id="CM007382">
    <property type="protein sequence ID" value="ONK76812.1"/>
    <property type="molecule type" value="Genomic_DNA"/>
</dbReference>
<feature type="compositionally biased region" description="Basic residues" evidence="1">
    <location>
        <begin position="107"/>
        <end position="118"/>
    </location>
</feature>
<proteinExistence type="predicted"/>
<feature type="compositionally biased region" description="Basic and acidic residues" evidence="1">
    <location>
        <begin position="157"/>
        <end position="169"/>
    </location>
</feature>
<name>A0A5P1FFC8_ASPOF</name>
<dbReference type="Proteomes" id="UP000243459">
    <property type="component" value="Chromosome 2"/>
</dbReference>
<feature type="compositionally biased region" description="Low complexity" evidence="1">
    <location>
        <begin position="1"/>
        <end position="20"/>
    </location>
</feature>
<reference evidence="3" key="1">
    <citation type="journal article" date="2017" name="Nat. Commun.">
        <title>The asparagus genome sheds light on the origin and evolution of a young Y chromosome.</title>
        <authorList>
            <person name="Harkess A."/>
            <person name="Zhou J."/>
            <person name="Xu C."/>
            <person name="Bowers J.E."/>
            <person name="Van der Hulst R."/>
            <person name="Ayyampalayam S."/>
            <person name="Mercati F."/>
            <person name="Riccardi P."/>
            <person name="McKain M.R."/>
            <person name="Kakrana A."/>
            <person name="Tang H."/>
            <person name="Ray J."/>
            <person name="Groenendijk J."/>
            <person name="Arikit S."/>
            <person name="Mathioni S.M."/>
            <person name="Nakano M."/>
            <person name="Shan H."/>
            <person name="Telgmann-Rauber A."/>
            <person name="Kanno A."/>
            <person name="Yue Z."/>
            <person name="Chen H."/>
            <person name="Li W."/>
            <person name="Chen Y."/>
            <person name="Xu X."/>
            <person name="Zhang Y."/>
            <person name="Luo S."/>
            <person name="Chen H."/>
            <person name="Gao J."/>
            <person name="Mao Z."/>
            <person name="Pires J.C."/>
            <person name="Luo M."/>
            <person name="Kudrna D."/>
            <person name="Wing R.A."/>
            <person name="Meyers B.C."/>
            <person name="Yi K."/>
            <person name="Kong H."/>
            <person name="Lavrijsen P."/>
            <person name="Sunseri F."/>
            <person name="Falavigna A."/>
            <person name="Ye Y."/>
            <person name="Leebens-Mack J.H."/>
            <person name="Chen G."/>
        </authorList>
    </citation>
    <scope>NUCLEOTIDE SEQUENCE [LARGE SCALE GENOMIC DNA]</scope>
    <source>
        <strain evidence="3">cv. DH0086</strain>
    </source>
</reference>
<sequence>MDGLGHASGHAAQGAAGRSRSVGRDPHRGGGGGGPCSVAVGGGAQWGVPNICCGDAWMEWPGFGIERKERHGVGDGILWGGRVGGGEVVELNEPGIRSRDMLERGQGRYKKKREKRTKTPAGGDAWMRAVHHPPTTKSPTAEVRSGAPAVFPFRSPRSREREREIDSGRSVRLRCVKR</sequence>
<evidence type="ECO:0000313" key="2">
    <source>
        <dbReference type="EMBL" id="ONK76812.1"/>
    </source>
</evidence>
<feature type="region of interest" description="Disordered" evidence="1">
    <location>
        <begin position="1"/>
        <end position="34"/>
    </location>
</feature>
<feature type="region of interest" description="Disordered" evidence="1">
    <location>
        <begin position="103"/>
        <end position="178"/>
    </location>
</feature>
<protein>
    <submittedName>
        <fullName evidence="2">Uncharacterized protein</fullName>
    </submittedName>
</protein>
<gene>
    <name evidence="2" type="ORF">A4U43_C02F90</name>
</gene>